<dbReference type="GO" id="GO:0006018">
    <property type="term" value="P:2-deoxyribose 1-phosphate catabolic process"/>
    <property type="evidence" value="ECO:0007669"/>
    <property type="project" value="UniProtKB-UniRule"/>
</dbReference>
<evidence type="ECO:0000256" key="4">
    <source>
        <dbReference type="ARBA" id="ARBA00023270"/>
    </source>
</evidence>
<dbReference type="InterPro" id="IPR028581">
    <property type="entry name" value="DeoC_typeI"/>
</dbReference>
<dbReference type="GO" id="GO:0005737">
    <property type="term" value="C:cytoplasm"/>
    <property type="evidence" value="ECO:0007669"/>
    <property type="project" value="UniProtKB-SubCell"/>
</dbReference>
<accession>A0A0M8JPG1</accession>
<dbReference type="PANTHER" id="PTHR10889">
    <property type="entry name" value="DEOXYRIBOSE-PHOSPHATE ALDOLASE"/>
    <property type="match status" value="1"/>
</dbReference>
<dbReference type="PANTHER" id="PTHR10889:SF1">
    <property type="entry name" value="DEOXYRIBOSE-PHOSPHATE ALDOLASE"/>
    <property type="match status" value="1"/>
</dbReference>
<dbReference type="GO" id="GO:0016052">
    <property type="term" value="P:carbohydrate catabolic process"/>
    <property type="evidence" value="ECO:0007669"/>
    <property type="project" value="TreeGrafter"/>
</dbReference>
<keyword evidence="4 7" id="KW-0704">Schiff base</keyword>
<dbReference type="Gene3D" id="3.20.20.70">
    <property type="entry name" value="Aldolase class I"/>
    <property type="match status" value="1"/>
</dbReference>
<evidence type="ECO:0000256" key="1">
    <source>
        <dbReference type="ARBA" id="ARBA00010936"/>
    </source>
</evidence>
<comment type="catalytic activity">
    <reaction evidence="5 7">
        <text>2-deoxy-D-ribose 5-phosphate = D-glyceraldehyde 3-phosphate + acetaldehyde</text>
        <dbReference type="Rhea" id="RHEA:12821"/>
        <dbReference type="ChEBI" id="CHEBI:15343"/>
        <dbReference type="ChEBI" id="CHEBI:59776"/>
        <dbReference type="ChEBI" id="CHEBI:62877"/>
        <dbReference type="EC" id="4.1.2.4"/>
    </reaction>
</comment>
<dbReference type="UniPathway" id="UPA00002">
    <property type="reaction ID" value="UER00468"/>
</dbReference>
<name>A0A0M8JPG1_9CHLR</name>
<dbReference type="GO" id="GO:0004139">
    <property type="term" value="F:deoxyribose-phosphate aldolase activity"/>
    <property type="evidence" value="ECO:0007669"/>
    <property type="project" value="UniProtKB-UniRule"/>
</dbReference>
<dbReference type="HAMAP" id="MF_00114">
    <property type="entry name" value="DeoC_type1"/>
    <property type="match status" value="1"/>
</dbReference>
<sequence>MNPDPKTIETLVEIITREVLVAIAENQQKGALPEGASCCTMDCSAGICVRTCFDKAGHVVSAGAERLSSTVGIIPQDQSLAKMIDHTLLKPDATPDQIGQLCFEARKHGFASVCVNPTWVKLCAELLRGTSVKVCTVIGFPLGATPPEVKAFETQNALDHGATEIDMVINIGAVKARDLELVAKDIRGVVQTAHARGALVKVILETCLLNDEEKVLASLLSKEAGADFVKTSTGFSTGGATVHDIELMRKAVGPNVGVKASGGIRTTQDAEAMVKAGATRIGASASVKIVQAGGAGEAEKPAAAPAAGKSY</sequence>
<evidence type="ECO:0000256" key="2">
    <source>
        <dbReference type="ARBA" id="ARBA00022490"/>
    </source>
</evidence>
<dbReference type="SUPFAM" id="SSF51569">
    <property type="entry name" value="Aldolase"/>
    <property type="match status" value="1"/>
</dbReference>
<keyword evidence="3 7" id="KW-0456">Lyase</keyword>
<feature type="active site" description="Proton donor/acceptor" evidence="7">
    <location>
        <position position="166"/>
    </location>
</feature>
<dbReference type="AlphaFoldDB" id="A0A0M8JPG1"/>
<dbReference type="SMART" id="SM01133">
    <property type="entry name" value="DeoC"/>
    <property type="match status" value="1"/>
</dbReference>
<evidence type="ECO:0000256" key="5">
    <source>
        <dbReference type="ARBA" id="ARBA00048791"/>
    </source>
</evidence>
<organism evidence="8">
    <name type="scientific">Levilinea saccharolytica</name>
    <dbReference type="NCBI Taxonomy" id="229921"/>
    <lineage>
        <taxon>Bacteria</taxon>
        <taxon>Bacillati</taxon>
        <taxon>Chloroflexota</taxon>
        <taxon>Anaerolineae</taxon>
        <taxon>Anaerolineales</taxon>
        <taxon>Anaerolineaceae</taxon>
        <taxon>Levilinea</taxon>
    </lineage>
</organism>
<evidence type="ECO:0000256" key="6">
    <source>
        <dbReference type="ARBA" id="ARBA00056337"/>
    </source>
</evidence>
<dbReference type="InterPro" id="IPR002915">
    <property type="entry name" value="DeoC/FbaB/LacD_aldolase"/>
</dbReference>
<comment type="similarity">
    <text evidence="1 7">Belongs to the DeoC/FbaB aldolase family. DeoC type 1 subfamily.</text>
</comment>
<reference evidence="8" key="1">
    <citation type="journal article" date="2015" name="Genome Announc.">
        <title>Draft Genome Sequences of Anaerolinea thermolimosa IMO-1, Bellilinea caldifistulae GOMI-1, Leptolinea tardivitalis YMTK-2, Levilinea saccharolytica KIBI-1, Longilinea arvoryzae KOME-1, Previously Described as Members of the Class Anaerolineae (Chloroflexi).</title>
        <authorList>
            <person name="Matsuura N."/>
            <person name="Tourlousse M.D."/>
            <person name="Ohashi A."/>
            <person name="Hugenholtz P."/>
            <person name="Sekiguchi Y."/>
        </authorList>
    </citation>
    <scope>NUCLEOTIDE SEQUENCE</scope>
    <source>
        <strain evidence="8">KIBI-1</strain>
    </source>
</reference>
<gene>
    <name evidence="7" type="primary">deoC</name>
    <name evidence="8" type="ORF">LSAC_02995</name>
</gene>
<dbReference type="EMBL" id="DF967975">
    <property type="protein sequence ID" value="GAP19097.1"/>
    <property type="molecule type" value="Genomic_DNA"/>
</dbReference>
<keyword evidence="2 7" id="KW-0963">Cytoplasm</keyword>
<evidence type="ECO:0000256" key="3">
    <source>
        <dbReference type="ARBA" id="ARBA00023239"/>
    </source>
</evidence>
<feature type="active site" description="Proton donor/acceptor" evidence="7">
    <location>
        <position position="259"/>
    </location>
</feature>
<dbReference type="Pfam" id="PF01791">
    <property type="entry name" value="DeoC"/>
    <property type="match status" value="1"/>
</dbReference>
<evidence type="ECO:0000256" key="7">
    <source>
        <dbReference type="HAMAP-Rule" id="MF_00114"/>
    </source>
</evidence>
<dbReference type="NCBIfam" id="TIGR00126">
    <property type="entry name" value="deoC"/>
    <property type="match status" value="1"/>
</dbReference>
<feature type="active site" description="Schiff-base intermediate with acetaldehyde" evidence="7">
    <location>
        <position position="230"/>
    </location>
</feature>
<dbReference type="GO" id="GO:0009264">
    <property type="term" value="P:deoxyribonucleotide catabolic process"/>
    <property type="evidence" value="ECO:0007669"/>
    <property type="project" value="UniProtKB-UniRule"/>
</dbReference>
<proteinExistence type="inferred from homology"/>
<protein>
    <recommendedName>
        <fullName evidence="7">Deoxyribose-phosphate aldolase</fullName>
        <shortName evidence="7">DERA</shortName>
        <ecNumber evidence="7">4.1.2.4</ecNumber>
    </recommendedName>
    <alternativeName>
        <fullName evidence="7">2-deoxy-D-ribose 5-phosphate aldolase</fullName>
    </alternativeName>
    <alternativeName>
        <fullName evidence="7">Phosphodeoxyriboaldolase</fullName>
        <shortName evidence="7">Deoxyriboaldolase</shortName>
    </alternativeName>
</protein>
<dbReference type="CDD" id="cd00959">
    <property type="entry name" value="DeoC"/>
    <property type="match status" value="1"/>
</dbReference>
<dbReference type="InterPro" id="IPR013785">
    <property type="entry name" value="Aldolase_TIM"/>
</dbReference>
<dbReference type="InterPro" id="IPR011343">
    <property type="entry name" value="DeoC"/>
</dbReference>
<dbReference type="FunFam" id="3.20.20.70:FF:000044">
    <property type="entry name" value="Deoxyribose-phosphate aldolase"/>
    <property type="match status" value="1"/>
</dbReference>
<comment type="subcellular location">
    <subcellularLocation>
        <location evidence="7">Cytoplasm</location>
    </subcellularLocation>
</comment>
<comment type="function">
    <text evidence="6 7">Catalyzes a reversible aldol reaction between acetaldehyde and D-glyceraldehyde 3-phosphate to generate 2-deoxy-D-ribose 5-phosphate.</text>
</comment>
<dbReference type="EC" id="4.1.2.4" evidence="7"/>
<evidence type="ECO:0000313" key="8">
    <source>
        <dbReference type="EMBL" id="GAP19097.1"/>
    </source>
</evidence>
<comment type="pathway">
    <text evidence="7">Carbohydrate degradation; 2-deoxy-D-ribose 1-phosphate degradation; D-glyceraldehyde 3-phosphate and acetaldehyde from 2-deoxy-alpha-D-ribose 1-phosphate: step 2/2.</text>
</comment>